<evidence type="ECO:0000256" key="2">
    <source>
        <dbReference type="ARBA" id="ARBA00023125"/>
    </source>
</evidence>
<dbReference type="Pfam" id="PF02909">
    <property type="entry name" value="TetR_C_1"/>
    <property type="match status" value="1"/>
</dbReference>
<keyword evidence="1" id="KW-0805">Transcription regulation</keyword>
<dbReference type="InterPro" id="IPR004111">
    <property type="entry name" value="Repressor_TetR_C"/>
</dbReference>
<keyword evidence="3" id="KW-0804">Transcription</keyword>
<reference evidence="6" key="2">
    <citation type="submission" date="2020-09" db="EMBL/GenBank/DDBJ databases">
        <authorList>
            <person name="Sun Q."/>
            <person name="Zhou Y."/>
        </authorList>
    </citation>
    <scope>NUCLEOTIDE SEQUENCE</scope>
    <source>
        <strain evidence="6">CGMCC 4.5737</strain>
    </source>
</reference>
<dbReference type="InterPro" id="IPR050109">
    <property type="entry name" value="HTH-type_TetR-like_transc_reg"/>
</dbReference>
<dbReference type="InterPro" id="IPR036271">
    <property type="entry name" value="Tet_transcr_reg_TetR-rel_C_sf"/>
</dbReference>
<dbReference type="SUPFAM" id="SSF46689">
    <property type="entry name" value="Homeodomain-like"/>
    <property type="match status" value="1"/>
</dbReference>
<keyword evidence="7" id="KW-1185">Reference proteome</keyword>
<dbReference type="Gene3D" id="1.10.10.60">
    <property type="entry name" value="Homeodomain-like"/>
    <property type="match status" value="1"/>
</dbReference>
<name>A0A8J3C7E8_9PSEU</name>
<evidence type="ECO:0000256" key="4">
    <source>
        <dbReference type="PROSITE-ProRule" id="PRU00335"/>
    </source>
</evidence>
<dbReference type="Gene3D" id="1.10.357.10">
    <property type="entry name" value="Tetracycline Repressor, domain 2"/>
    <property type="match status" value="1"/>
</dbReference>
<dbReference type="Proteomes" id="UP000637578">
    <property type="component" value="Unassembled WGS sequence"/>
</dbReference>
<evidence type="ECO:0000256" key="3">
    <source>
        <dbReference type="ARBA" id="ARBA00023163"/>
    </source>
</evidence>
<evidence type="ECO:0000313" key="6">
    <source>
        <dbReference type="EMBL" id="GGM49266.1"/>
    </source>
</evidence>
<dbReference type="InterPro" id="IPR001647">
    <property type="entry name" value="HTH_TetR"/>
</dbReference>
<dbReference type="PRINTS" id="PR00455">
    <property type="entry name" value="HTHTETR"/>
</dbReference>
<dbReference type="PANTHER" id="PTHR30055">
    <property type="entry name" value="HTH-TYPE TRANSCRIPTIONAL REGULATOR RUTR"/>
    <property type="match status" value="1"/>
</dbReference>
<dbReference type="EMBL" id="BMMK01000007">
    <property type="protein sequence ID" value="GGM49266.1"/>
    <property type="molecule type" value="Genomic_DNA"/>
</dbReference>
<dbReference type="GO" id="GO:0000976">
    <property type="term" value="F:transcription cis-regulatory region binding"/>
    <property type="evidence" value="ECO:0007669"/>
    <property type="project" value="TreeGrafter"/>
</dbReference>
<evidence type="ECO:0000259" key="5">
    <source>
        <dbReference type="PROSITE" id="PS50977"/>
    </source>
</evidence>
<dbReference type="RefSeq" id="WP_189056271.1">
    <property type="nucleotide sequence ID" value="NZ_BMMK01000007.1"/>
</dbReference>
<dbReference type="GO" id="GO:0045892">
    <property type="term" value="P:negative regulation of DNA-templated transcription"/>
    <property type="evidence" value="ECO:0007669"/>
    <property type="project" value="InterPro"/>
</dbReference>
<evidence type="ECO:0000313" key="7">
    <source>
        <dbReference type="Proteomes" id="UP000637578"/>
    </source>
</evidence>
<gene>
    <name evidence="6" type="ORF">GCM10012275_20140</name>
</gene>
<dbReference type="InterPro" id="IPR009057">
    <property type="entry name" value="Homeodomain-like_sf"/>
</dbReference>
<comment type="caution">
    <text evidence="6">The sequence shown here is derived from an EMBL/GenBank/DDBJ whole genome shotgun (WGS) entry which is preliminary data.</text>
</comment>
<dbReference type="SUPFAM" id="SSF48498">
    <property type="entry name" value="Tetracyclin repressor-like, C-terminal domain"/>
    <property type="match status" value="1"/>
</dbReference>
<feature type="DNA-binding region" description="H-T-H motif" evidence="4">
    <location>
        <begin position="37"/>
        <end position="56"/>
    </location>
</feature>
<keyword evidence="2 4" id="KW-0238">DNA-binding</keyword>
<protein>
    <submittedName>
        <fullName evidence="6">TetR family transcriptional regulator</fullName>
    </submittedName>
</protein>
<accession>A0A8J3C7E8</accession>
<evidence type="ECO:0000256" key="1">
    <source>
        <dbReference type="ARBA" id="ARBA00023015"/>
    </source>
</evidence>
<proteinExistence type="predicted"/>
<feature type="domain" description="HTH tetR-type" evidence="5">
    <location>
        <begin position="14"/>
        <end position="74"/>
    </location>
</feature>
<sequence>MKTSSGRAKGRPPRLSKEDIVAAARDIIADEGAEQLTMRRLAREIGCTAMALYHHFQSKDDLLLHVLEDVAARLPHPVLPADPRERLVLVCGLMRQAFVENPWVVPLVARGEMVAPSAVWMTEEIIAALVGCGLSVEQAFDVNQTIWYYTAGQVAAAVRQAGEAGQKPAGPHYLETIVAEQGEQRSAETMPYLSRLAGVWRDLEAGYSYQRGLHHILDGALDPDSHPAR</sequence>
<dbReference type="AlphaFoldDB" id="A0A8J3C7E8"/>
<reference evidence="6" key="1">
    <citation type="journal article" date="2014" name="Int. J. Syst. Evol. Microbiol.">
        <title>Complete genome sequence of Corynebacterium casei LMG S-19264T (=DSM 44701T), isolated from a smear-ripened cheese.</title>
        <authorList>
            <consortium name="US DOE Joint Genome Institute (JGI-PGF)"/>
            <person name="Walter F."/>
            <person name="Albersmeier A."/>
            <person name="Kalinowski J."/>
            <person name="Ruckert C."/>
        </authorList>
    </citation>
    <scope>NUCLEOTIDE SEQUENCE</scope>
    <source>
        <strain evidence="6">CGMCC 4.5737</strain>
    </source>
</reference>
<dbReference type="PANTHER" id="PTHR30055:SF151">
    <property type="entry name" value="TRANSCRIPTIONAL REGULATORY PROTEIN"/>
    <property type="match status" value="1"/>
</dbReference>
<dbReference type="GO" id="GO:0003700">
    <property type="term" value="F:DNA-binding transcription factor activity"/>
    <property type="evidence" value="ECO:0007669"/>
    <property type="project" value="TreeGrafter"/>
</dbReference>
<organism evidence="6 7">
    <name type="scientific">Longimycelium tulufanense</name>
    <dbReference type="NCBI Taxonomy" id="907463"/>
    <lineage>
        <taxon>Bacteria</taxon>
        <taxon>Bacillati</taxon>
        <taxon>Actinomycetota</taxon>
        <taxon>Actinomycetes</taxon>
        <taxon>Pseudonocardiales</taxon>
        <taxon>Pseudonocardiaceae</taxon>
        <taxon>Longimycelium</taxon>
    </lineage>
</organism>
<dbReference type="Pfam" id="PF00440">
    <property type="entry name" value="TetR_N"/>
    <property type="match status" value="1"/>
</dbReference>
<dbReference type="PROSITE" id="PS50977">
    <property type="entry name" value="HTH_TETR_2"/>
    <property type="match status" value="1"/>
</dbReference>